<evidence type="ECO:0000256" key="4">
    <source>
        <dbReference type="ARBA" id="ARBA00023274"/>
    </source>
</evidence>
<dbReference type="SUPFAM" id="SSF50715">
    <property type="entry name" value="Ribosomal protein L25-like"/>
    <property type="match status" value="1"/>
</dbReference>
<sequence>MSTTLVATTGRSTGSAASRRLRREEKIPAVIYGQGMAPVSVIIDRRDLRLALSGAAGTNTILEIAVDGNVYPAVVKEMQRHPVRRTVAHVDFLRINMSEELTIAVPVRLVGEAKAVVAEGGLVDPSEDTIDIVTTPANMPSEITIDISEMQPGDVIRLGAITLPKGTRALGDPDLPIVTAIAGSKAEVAPVAAPVGEGAVVAATDDKSKS</sequence>
<gene>
    <name evidence="7" type="ORF">UFOPK1421_00896</name>
    <name evidence="8" type="ORF">UFOPK1960_00945</name>
    <name evidence="9" type="ORF">UFOPK2921_00286</name>
    <name evidence="10" type="ORF">UFOPK3889_00252</name>
    <name evidence="11" type="ORF">UFOPK4275_00446</name>
    <name evidence="12" type="ORF">UFOPK4422_00047</name>
</gene>
<dbReference type="NCBIfam" id="NF004612">
    <property type="entry name" value="PRK05943.1"/>
    <property type="match status" value="1"/>
</dbReference>
<organism evidence="7">
    <name type="scientific">freshwater metagenome</name>
    <dbReference type="NCBI Taxonomy" id="449393"/>
    <lineage>
        <taxon>unclassified sequences</taxon>
        <taxon>metagenomes</taxon>
        <taxon>ecological metagenomes</taxon>
    </lineage>
</organism>
<dbReference type="InterPro" id="IPR020930">
    <property type="entry name" value="Ribosomal_uL5_bac-type"/>
</dbReference>
<dbReference type="GO" id="GO:0022625">
    <property type="term" value="C:cytosolic large ribosomal subunit"/>
    <property type="evidence" value="ECO:0007669"/>
    <property type="project" value="TreeGrafter"/>
</dbReference>
<evidence type="ECO:0000313" key="12">
    <source>
        <dbReference type="EMBL" id="CAB5108719.1"/>
    </source>
</evidence>
<dbReference type="InterPro" id="IPR037121">
    <property type="entry name" value="Ribosomal_bL25_C"/>
</dbReference>
<evidence type="ECO:0000313" key="11">
    <source>
        <dbReference type="EMBL" id="CAB5047227.1"/>
    </source>
</evidence>
<feature type="domain" description="Large ribosomal subunit protein bL25 beta" evidence="6">
    <location>
        <begin position="101"/>
        <end position="181"/>
    </location>
</feature>
<feature type="domain" description="Large ribosomal subunit protein bL25 L25" evidence="5">
    <location>
        <begin position="11"/>
        <end position="92"/>
    </location>
</feature>
<accession>A0A6J6C217</accession>
<dbReference type="InterPro" id="IPR020056">
    <property type="entry name" value="Rbsml_bL25/Gln-tRNA_synth_N"/>
</dbReference>
<keyword evidence="2" id="KW-0694">RNA-binding</keyword>
<dbReference type="AlphaFoldDB" id="A0A6J6C217"/>
<proteinExistence type="inferred from homology"/>
<dbReference type="EMBL" id="CAFBNZ010000026">
    <property type="protein sequence ID" value="CAB4967707.1"/>
    <property type="molecule type" value="Genomic_DNA"/>
</dbReference>
<keyword evidence="1" id="KW-0699">rRNA-binding</keyword>
<dbReference type="GO" id="GO:0003735">
    <property type="term" value="F:structural constituent of ribosome"/>
    <property type="evidence" value="ECO:0007669"/>
    <property type="project" value="InterPro"/>
</dbReference>
<evidence type="ECO:0000313" key="7">
    <source>
        <dbReference type="EMBL" id="CAB4545075.1"/>
    </source>
</evidence>
<keyword evidence="3" id="KW-0689">Ribosomal protein</keyword>
<reference evidence="7" key="1">
    <citation type="submission" date="2020-05" db="EMBL/GenBank/DDBJ databases">
        <authorList>
            <person name="Chiriac C."/>
            <person name="Salcher M."/>
            <person name="Ghai R."/>
            <person name="Kavagutti S V."/>
        </authorList>
    </citation>
    <scope>NUCLEOTIDE SEQUENCE</scope>
</reference>
<dbReference type="Pfam" id="PF14693">
    <property type="entry name" value="Ribosomal_TL5_C"/>
    <property type="match status" value="1"/>
</dbReference>
<dbReference type="PANTHER" id="PTHR33284:SF1">
    <property type="entry name" value="RIBOSOMAL PROTEIN L25_GLN-TRNA SYNTHETASE, ANTI-CODON-BINDING DOMAIN-CONTAINING PROTEIN"/>
    <property type="match status" value="1"/>
</dbReference>
<dbReference type="Gene3D" id="2.40.240.10">
    <property type="entry name" value="Ribosomal Protein L25, Chain P"/>
    <property type="match status" value="1"/>
</dbReference>
<evidence type="ECO:0000256" key="2">
    <source>
        <dbReference type="ARBA" id="ARBA00022884"/>
    </source>
</evidence>
<dbReference type="GO" id="GO:0006412">
    <property type="term" value="P:translation"/>
    <property type="evidence" value="ECO:0007669"/>
    <property type="project" value="InterPro"/>
</dbReference>
<dbReference type="EMBL" id="CAEZZV010000022">
    <property type="protein sequence ID" value="CAB4771535.1"/>
    <property type="molecule type" value="Genomic_DNA"/>
</dbReference>
<protein>
    <submittedName>
        <fullName evidence="7">Unannotated protein</fullName>
    </submittedName>
</protein>
<evidence type="ECO:0000313" key="8">
    <source>
        <dbReference type="EMBL" id="CAB4635451.1"/>
    </source>
</evidence>
<dbReference type="InterPro" id="IPR020057">
    <property type="entry name" value="Ribosomal_bL25_b-dom"/>
</dbReference>
<evidence type="ECO:0000256" key="3">
    <source>
        <dbReference type="ARBA" id="ARBA00022980"/>
    </source>
</evidence>
<evidence type="ECO:0000259" key="6">
    <source>
        <dbReference type="Pfam" id="PF14693"/>
    </source>
</evidence>
<dbReference type="InterPro" id="IPR011035">
    <property type="entry name" value="Ribosomal_bL25/Gln-tRNA_synth"/>
</dbReference>
<dbReference type="GO" id="GO:0008097">
    <property type="term" value="F:5S rRNA binding"/>
    <property type="evidence" value="ECO:0007669"/>
    <property type="project" value="InterPro"/>
</dbReference>
<dbReference type="EMBL" id="CAFBQJ010000056">
    <property type="protein sequence ID" value="CAB5047227.1"/>
    <property type="molecule type" value="Genomic_DNA"/>
</dbReference>
<evidence type="ECO:0000259" key="5">
    <source>
        <dbReference type="Pfam" id="PF01386"/>
    </source>
</evidence>
<dbReference type="Pfam" id="PF01386">
    <property type="entry name" value="Ribosomal_L25p"/>
    <property type="match status" value="1"/>
</dbReference>
<dbReference type="EMBL" id="CAEZVL010000146">
    <property type="protein sequence ID" value="CAB4635451.1"/>
    <property type="molecule type" value="Genomic_DNA"/>
</dbReference>
<dbReference type="PANTHER" id="PTHR33284">
    <property type="entry name" value="RIBOSOMAL PROTEIN L25/GLN-TRNA SYNTHETASE, ANTI-CODON-BINDING DOMAIN-CONTAINING PROTEIN"/>
    <property type="match status" value="1"/>
</dbReference>
<dbReference type="NCBIfam" id="TIGR00731">
    <property type="entry name" value="bL25_bact_ctc"/>
    <property type="match status" value="1"/>
</dbReference>
<dbReference type="InterPro" id="IPR029751">
    <property type="entry name" value="Ribosomal_L25_dom"/>
</dbReference>
<evidence type="ECO:0000313" key="10">
    <source>
        <dbReference type="EMBL" id="CAB4967707.1"/>
    </source>
</evidence>
<dbReference type="HAMAP" id="MF_01334">
    <property type="entry name" value="Ribosomal_bL25_CTC"/>
    <property type="match status" value="1"/>
</dbReference>
<evidence type="ECO:0000313" key="9">
    <source>
        <dbReference type="EMBL" id="CAB4771535.1"/>
    </source>
</evidence>
<dbReference type="Gene3D" id="2.170.120.20">
    <property type="entry name" value="Ribosomal protein L25, beta domain"/>
    <property type="match status" value="1"/>
</dbReference>
<name>A0A6J6C217_9ZZZZ</name>
<dbReference type="InterPro" id="IPR001021">
    <property type="entry name" value="Ribosomal_bL25_long"/>
</dbReference>
<dbReference type="EMBL" id="CAFBRX010000002">
    <property type="protein sequence ID" value="CAB5108719.1"/>
    <property type="molecule type" value="Genomic_DNA"/>
</dbReference>
<dbReference type="CDD" id="cd00495">
    <property type="entry name" value="Ribosomal_L25_TL5_CTC"/>
    <property type="match status" value="1"/>
</dbReference>
<dbReference type="EMBL" id="CAEZSL010000088">
    <property type="protein sequence ID" value="CAB4545075.1"/>
    <property type="molecule type" value="Genomic_DNA"/>
</dbReference>
<keyword evidence="4" id="KW-0687">Ribonucleoprotein</keyword>
<evidence type="ECO:0000256" key="1">
    <source>
        <dbReference type="ARBA" id="ARBA00022730"/>
    </source>
</evidence>